<accession>A0A4Q4MSD1</accession>
<dbReference type="AlphaFoldDB" id="A0A4Q4MSD1"/>
<keyword evidence="1" id="KW-1133">Transmembrane helix</keyword>
<keyword evidence="1" id="KW-0472">Membrane</keyword>
<evidence type="ECO:0000313" key="3">
    <source>
        <dbReference type="Proteomes" id="UP000292402"/>
    </source>
</evidence>
<gene>
    <name evidence="2" type="ORF">AA0114_g2470</name>
</gene>
<name>A0A4Q4MSD1_9PLEO</name>
<reference evidence="3" key="1">
    <citation type="journal article" date="2019" name="bioRxiv">
        <title>Genomics, evolutionary history and diagnostics of the Alternaria alternata species group including apple and Asian pear pathotypes.</title>
        <authorList>
            <person name="Armitage A.D."/>
            <person name="Cockerton H.M."/>
            <person name="Sreenivasaprasad S."/>
            <person name="Woodhall J.W."/>
            <person name="Lane C.R."/>
            <person name="Harrison R.J."/>
            <person name="Clarkson J.P."/>
        </authorList>
    </citation>
    <scope>NUCLEOTIDE SEQUENCE [LARGE SCALE GENOMIC DNA]</scope>
    <source>
        <strain evidence="3">FERA 1082</strain>
    </source>
</reference>
<organism evidence="2 3">
    <name type="scientific">Alternaria tenuissima</name>
    <dbReference type="NCBI Taxonomy" id="119927"/>
    <lineage>
        <taxon>Eukaryota</taxon>
        <taxon>Fungi</taxon>
        <taxon>Dikarya</taxon>
        <taxon>Ascomycota</taxon>
        <taxon>Pezizomycotina</taxon>
        <taxon>Dothideomycetes</taxon>
        <taxon>Pleosporomycetidae</taxon>
        <taxon>Pleosporales</taxon>
        <taxon>Pleosporineae</taxon>
        <taxon>Pleosporaceae</taxon>
        <taxon>Alternaria</taxon>
        <taxon>Alternaria sect. Alternaria</taxon>
        <taxon>Alternaria alternata complex</taxon>
    </lineage>
</organism>
<proteinExistence type="predicted"/>
<protein>
    <submittedName>
        <fullName evidence="2">Uncharacterized protein</fullName>
    </submittedName>
</protein>
<comment type="caution">
    <text evidence="2">The sequence shown here is derived from an EMBL/GenBank/DDBJ whole genome shotgun (WGS) entry which is preliminary data.</text>
</comment>
<dbReference type="Proteomes" id="UP000292402">
    <property type="component" value="Unassembled WGS sequence"/>
</dbReference>
<feature type="transmembrane region" description="Helical" evidence="1">
    <location>
        <begin position="375"/>
        <end position="394"/>
    </location>
</feature>
<feature type="transmembrane region" description="Helical" evidence="1">
    <location>
        <begin position="400"/>
        <end position="419"/>
    </location>
</feature>
<sequence>MTTTLQPRTSETTPLYLSIRLTTHAKQKPTISTCDIAYADEPLERMPDDYVQPKLQHNRYGNVIPQHSWVYTSAVFTPAPYTRSMKITMRCYDDKVSDTRLSIIAVDEYKHVSEGAMREDIARYVDAVVQTPAGQQAQIRQVMTSTSYDIDLQDPVTGQNNWWSLLQWSVCNTKAYPVGRRIPEQNMERMREIREDWERETDSEAFGCVEEGKEDWLELHAVLDLVEVNADVEEETIKFETEGDSKMIGMSAEHMIWLRERHDHELDAIYYRLLEEVNFTANFHPVLLLLLPPPPPPPPRPIAACLKMSSTDVHDQEIDARSRSALASTRRNLRYLYDPKTAPNAVSSRRTRALLRVVRSGIIFAFWKLVRYAKYVAIGSLVATIGAGAFGTFVSGAGFVLAPTGIAGTIFAATVWGAGRFAVKKVKKRWGIGQNYEDDEEEWEDRRHTGRRIDFGAEAMPW</sequence>
<dbReference type="EMBL" id="PDXA01000006">
    <property type="protein sequence ID" value="RYN57482.1"/>
    <property type="molecule type" value="Genomic_DNA"/>
</dbReference>
<keyword evidence="1" id="KW-0812">Transmembrane</keyword>
<evidence type="ECO:0000313" key="2">
    <source>
        <dbReference type="EMBL" id="RYN57482.1"/>
    </source>
</evidence>
<evidence type="ECO:0000256" key="1">
    <source>
        <dbReference type="SAM" id="Phobius"/>
    </source>
</evidence>